<dbReference type="InterPro" id="IPR011041">
    <property type="entry name" value="Quinoprot_gluc/sorb_DH_b-prop"/>
</dbReference>
<dbReference type="AlphaFoldDB" id="A0A0G0EM66"/>
<dbReference type="InterPro" id="IPR035986">
    <property type="entry name" value="PKD_dom_sf"/>
</dbReference>
<dbReference type="InterPro" id="IPR012938">
    <property type="entry name" value="Glc/Sorbosone_DH"/>
</dbReference>
<evidence type="ECO:0000313" key="2">
    <source>
        <dbReference type="EMBL" id="KKQ08108.1"/>
    </source>
</evidence>
<proteinExistence type="predicted"/>
<organism evidence="2 3">
    <name type="scientific">Candidatus Daviesbacteria bacterium GW2011_GWB1_36_5</name>
    <dbReference type="NCBI Taxonomy" id="1618426"/>
    <lineage>
        <taxon>Bacteria</taxon>
        <taxon>Candidatus Daviesiibacteriota</taxon>
    </lineage>
</organism>
<dbReference type="Gene3D" id="2.120.10.30">
    <property type="entry name" value="TolB, C-terminal domain"/>
    <property type="match status" value="1"/>
</dbReference>
<dbReference type="Proteomes" id="UP000034492">
    <property type="component" value="Unassembled WGS sequence"/>
</dbReference>
<gene>
    <name evidence="2" type="ORF">US19_C0031G0008</name>
</gene>
<dbReference type="InterPro" id="IPR013783">
    <property type="entry name" value="Ig-like_fold"/>
</dbReference>
<dbReference type="EMBL" id="LBSA01000031">
    <property type="protein sequence ID" value="KKQ08108.1"/>
    <property type="molecule type" value="Genomic_DNA"/>
</dbReference>
<accession>A0A0G0EM66</accession>
<dbReference type="CDD" id="cd00146">
    <property type="entry name" value="PKD"/>
    <property type="match status" value="1"/>
</dbReference>
<comment type="caution">
    <text evidence="2">The sequence shown here is derived from an EMBL/GenBank/DDBJ whole genome shotgun (WGS) entry which is preliminary data.</text>
</comment>
<dbReference type="SUPFAM" id="SSF49299">
    <property type="entry name" value="PKD domain"/>
    <property type="match status" value="1"/>
</dbReference>
<name>A0A0G0EM66_9BACT</name>
<dbReference type="Pfam" id="PF07995">
    <property type="entry name" value="GSDH"/>
    <property type="match status" value="1"/>
</dbReference>
<dbReference type="InterPro" id="IPR000601">
    <property type="entry name" value="PKD_dom"/>
</dbReference>
<dbReference type="PANTHER" id="PTHR19328">
    <property type="entry name" value="HEDGEHOG-INTERACTING PROTEIN"/>
    <property type="match status" value="1"/>
</dbReference>
<protein>
    <submittedName>
        <fullName evidence="2">PKD domain containing protein</fullName>
    </submittedName>
</protein>
<dbReference type="Pfam" id="PF18911">
    <property type="entry name" value="PKD_4"/>
    <property type="match status" value="1"/>
</dbReference>
<evidence type="ECO:0000313" key="3">
    <source>
        <dbReference type="Proteomes" id="UP000034492"/>
    </source>
</evidence>
<dbReference type="SUPFAM" id="SSF50952">
    <property type="entry name" value="Soluble quinoprotein glucose dehydrogenase"/>
    <property type="match status" value="1"/>
</dbReference>
<dbReference type="PROSITE" id="PS50093">
    <property type="entry name" value="PKD"/>
    <property type="match status" value="1"/>
</dbReference>
<dbReference type="InterPro" id="IPR022409">
    <property type="entry name" value="PKD/Chitinase_dom"/>
</dbReference>
<dbReference type="SMART" id="SM00089">
    <property type="entry name" value="PKD"/>
    <property type="match status" value="1"/>
</dbReference>
<evidence type="ECO:0000259" key="1">
    <source>
        <dbReference type="PROSITE" id="PS50093"/>
    </source>
</evidence>
<dbReference type="InterPro" id="IPR011042">
    <property type="entry name" value="6-blade_b-propeller_TolB-like"/>
</dbReference>
<reference evidence="2 3" key="1">
    <citation type="journal article" date="2015" name="Nature">
        <title>rRNA introns, odd ribosomes, and small enigmatic genomes across a large radiation of phyla.</title>
        <authorList>
            <person name="Brown C.T."/>
            <person name="Hug L.A."/>
            <person name="Thomas B.C."/>
            <person name="Sharon I."/>
            <person name="Castelle C.J."/>
            <person name="Singh A."/>
            <person name="Wilkins M.J."/>
            <person name="Williams K.H."/>
            <person name="Banfield J.F."/>
        </authorList>
    </citation>
    <scope>NUCLEOTIDE SEQUENCE [LARGE SCALE GENOMIC DNA]</scope>
</reference>
<dbReference type="PANTHER" id="PTHR19328:SF75">
    <property type="entry name" value="ALDOSE SUGAR DEHYDROGENASE YLII"/>
    <property type="match status" value="1"/>
</dbReference>
<sequence>MKVFRFISSFLLLLFLLGITIPNFLKPNIVRALPQSFFKTEVASGFNEPTDFVETPDGKILVIEKSGNIKIVSNGVVSNFTNSPIAVNQQGERGLLGITLDPNYQQNRFIYIFYVNNNPLEYHLSRITESNGTMAAGSEVILYKTATNPNGKTHIGGGLRFGSDGKLWFTIGDNTLNVEKEPQKLTSPYGKLHRVNIDGSIPSDNPFFGQTDKVQSIFAYGLRNPFKFDFRGDGVAFVADVGGDFFEEVDLISSGGNFGWPDCEGVCSTPGFINPIYQYGHGPNGASITGGAFYNGNNFPSEFKNDYFFGDYVNGFIKRLDFDSNGNFIEKSFDDNAGTVVAIREGRDGSIYFLNIFPGSLQKIYYSEDNQAPTAKISANPISGDPPLKVQFSSQGSFDPENSPLLYEWDFGDGVKSSEQDPEHIYTDAGKYTATLIVSDGQLKSQLASIDIQVGNLQPEILDFKPSEGLKYNAGDVIQFSANVKDREDGDLAPGAFVWKIIFHHETHTHPYGDFSGVKSGQFTINDSVERSADTFYEVQLTVADSSGLKTVKSANVFPNKVSLNINSSVPNMVAKLNGIPYAIPYNTEAVVNFKLTVEAVSPLIRDGKEYEFVSWFDGGAQLHVITIPNSDYTLTVNYQEISKTIQRVEKFGVVAGDIKVNGQALYDDDSSTGLAVLFEEAADIETPWGASVIPNSDLASAEVTLKQVVEDMKLRGCGGSCSSVEVIYFPKDVPPPSFEMTAGETKTVSKYSVILGDVKVSGNPLYDSDENSGLITILETEGEVFSEWGATVLGNKDMASAEAKAAKFAEQLKQTGCGGGCGSVKVLKWPSLN</sequence>
<feature type="domain" description="PKD" evidence="1">
    <location>
        <begin position="373"/>
        <end position="440"/>
    </location>
</feature>
<dbReference type="Gene3D" id="2.60.40.10">
    <property type="entry name" value="Immunoglobulins"/>
    <property type="match status" value="1"/>
</dbReference>